<accession>A0A7Y9XX88</accession>
<reference evidence="2 3" key="1">
    <citation type="submission" date="2020-07" db="EMBL/GenBank/DDBJ databases">
        <title>Genomic Encyclopedia of Type Strains, Phase IV (KMG-IV): sequencing the most valuable type-strain genomes for metagenomic binning, comparative biology and taxonomic classification.</title>
        <authorList>
            <person name="Goeker M."/>
        </authorList>
    </citation>
    <scope>NUCLEOTIDE SEQUENCE [LARGE SCALE GENOMIC DNA]</scope>
    <source>
        <strain evidence="2 3">DSM 29043</strain>
    </source>
</reference>
<proteinExistence type="predicted"/>
<dbReference type="SUPFAM" id="SSF54909">
    <property type="entry name" value="Dimeric alpha+beta barrel"/>
    <property type="match status" value="1"/>
</dbReference>
<organism evidence="2 3">
    <name type="scientific">Novosphingobium marinum</name>
    <dbReference type="NCBI Taxonomy" id="1514948"/>
    <lineage>
        <taxon>Bacteria</taxon>
        <taxon>Pseudomonadati</taxon>
        <taxon>Pseudomonadota</taxon>
        <taxon>Alphaproteobacteria</taxon>
        <taxon>Sphingomonadales</taxon>
        <taxon>Sphingomonadaceae</taxon>
        <taxon>Novosphingobium</taxon>
    </lineage>
</organism>
<evidence type="ECO:0000259" key="1">
    <source>
        <dbReference type="Pfam" id="PF07110"/>
    </source>
</evidence>
<dbReference type="AlphaFoldDB" id="A0A7Y9XX88"/>
<dbReference type="Gene3D" id="3.30.70.100">
    <property type="match status" value="1"/>
</dbReference>
<gene>
    <name evidence="2" type="ORF">FHS75_002574</name>
</gene>
<dbReference type="EMBL" id="JACBZF010000004">
    <property type="protein sequence ID" value="NYH96242.1"/>
    <property type="molecule type" value="Genomic_DNA"/>
</dbReference>
<name>A0A7Y9XX88_9SPHN</name>
<protein>
    <recommendedName>
        <fullName evidence="1">EthD domain-containing protein</fullName>
    </recommendedName>
</protein>
<evidence type="ECO:0000313" key="3">
    <source>
        <dbReference type="Proteomes" id="UP000522081"/>
    </source>
</evidence>
<sequence>MGERVGLAKAALYFDATNGIDAAIDAAQAQADELAGTLPGGIAQRLARRVTDMPLIPHQKVMADSPKPFDIAYQLSSENDADRDAMVLAVAAMAETIAAHIDKGHAAVLVGREIAITRGDGPIYNIMPLRALPGMTHDEFMHHWFDRHATLGEGVDGVRYRQNHVDYPPTEDLAARIGLSFEPMDGLTESYFDSVDAAVEILSQETVAVDAIEDERRFIHHPRSQFGIYETVWRA</sequence>
<comment type="caution">
    <text evidence="2">The sequence shown here is derived from an EMBL/GenBank/DDBJ whole genome shotgun (WGS) entry which is preliminary data.</text>
</comment>
<dbReference type="RefSeq" id="WP_229735601.1">
    <property type="nucleotide sequence ID" value="NZ_BMGF01000004.1"/>
</dbReference>
<dbReference type="Proteomes" id="UP000522081">
    <property type="component" value="Unassembled WGS sequence"/>
</dbReference>
<dbReference type="Pfam" id="PF07110">
    <property type="entry name" value="EthD"/>
    <property type="match status" value="1"/>
</dbReference>
<keyword evidence="3" id="KW-1185">Reference proteome</keyword>
<evidence type="ECO:0000313" key="2">
    <source>
        <dbReference type="EMBL" id="NYH96242.1"/>
    </source>
</evidence>
<dbReference type="GO" id="GO:0016491">
    <property type="term" value="F:oxidoreductase activity"/>
    <property type="evidence" value="ECO:0007669"/>
    <property type="project" value="InterPro"/>
</dbReference>
<dbReference type="InterPro" id="IPR009799">
    <property type="entry name" value="EthD_dom"/>
</dbReference>
<dbReference type="InterPro" id="IPR011008">
    <property type="entry name" value="Dimeric_a/b-barrel"/>
</dbReference>
<feature type="domain" description="EthD" evidence="1">
    <location>
        <begin position="133"/>
        <end position="220"/>
    </location>
</feature>